<name>A0A9Q8P5A0_PASFU</name>
<protein>
    <submittedName>
        <fullName evidence="2">Uncharacterized protein</fullName>
    </submittedName>
</protein>
<feature type="compositionally biased region" description="Low complexity" evidence="1">
    <location>
        <begin position="1"/>
        <end position="15"/>
    </location>
</feature>
<feature type="compositionally biased region" description="Polar residues" evidence="1">
    <location>
        <begin position="688"/>
        <end position="699"/>
    </location>
</feature>
<feature type="compositionally biased region" description="Pro residues" evidence="1">
    <location>
        <begin position="785"/>
        <end position="803"/>
    </location>
</feature>
<feature type="compositionally biased region" description="Acidic residues" evidence="1">
    <location>
        <begin position="260"/>
        <end position="271"/>
    </location>
</feature>
<evidence type="ECO:0000313" key="3">
    <source>
        <dbReference type="Proteomes" id="UP000756132"/>
    </source>
</evidence>
<dbReference type="Proteomes" id="UP000756132">
    <property type="component" value="Chromosome 2"/>
</dbReference>
<dbReference type="RefSeq" id="XP_047758271.1">
    <property type="nucleotide sequence ID" value="XM_047902462.1"/>
</dbReference>
<feature type="compositionally biased region" description="Basic and acidic residues" evidence="1">
    <location>
        <begin position="620"/>
        <end position="641"/>
    </location>
</feature>
<dbReference type="EMBL" id="CP090164">
    <property type="protein sequence ID" value="UJO13905.1"/>
    <property type="molecule type" value="Genomic_DNA"/>
</dbReference>
<feature type="compositionally biased region" description="Pro residues" evidence="1">
    <location>
        <begin position="994"/>
        <end position="1019"/>
    </location>
</feature>
<feature type="compositionally biased region" description="Basic residues" evidence="1">
    <location>
        <begin position="278"/>
        <end position="288"/>
    </location>
</feature>
<dbReference type="AlphaFoldDB" id="A0A9Q8P5A0"/>
<sequence>MSPHSQTSTTTGQRRSSGKPGRFDPSMPLHMTTRRAAQKLPSQGSDSFDGSIDESESRRGSFNDIRPTTSHSLGSQTPAASRRVSGSSTHDASEINVSFESQSSPSKKSGRFRSDPFSPTVAATSPSRKRKRTTPTPPGTPSGSGDGEMLTGNDVADRHPLDVVEVIPMDQLSDREESRESSPSDDELAADYGGIAQSTELTPAATPLGSQPVSPISETSMQDIVFPAKVVEPVTAKVTKAAAIVEEAEDLDDAEDLAEADEIEEGDDVDEDHATLGPRRRIAGRRRADHPDARVEATLRRQLHIKSAFRAITRSLKPILAEIALKTTEQLDADPHLHEQVPEYQGTEECDGVQKQLDDILARRKAQIEAQYKWNKQNLRKTLEGETSARTATTEQKVNDLREIHLDRLGYDMLTIARKAQMSTRELGDETDDEDDNVIRARQGMQYRFVRTGPLGPEYESGSRMALEGERSIQDLESRFKMFEAVRNYRKADEQTRIPAGFTVMNDTARRAATARKESIQNTQVLADAATEQERLDNLPVIPVIPNEQAHDLQLLAKLATRPAVQPFPQSFWYNKPPQHSLGPPFQPQRMGPPQTPLRPPISFDQPQSQTSLRATFAHEVAERTPTRPSESPRHKAEPSRGDLAFLLSLPTGTYQKEEPSPRGPVKPAEPALSSHESVPPSPGAGSFQHTTESVQLTPSRLDREEESLQSNTNSRGDLSSEQYHRPSTLDRSPRFTQPVERPVHHFSSGPLSIARVDTTETKDDAGTEVHSKEQKREDLARHPSLPPKPPAPVRVPFDPPSIPGASDSRIGRDQAEVLSPRKASIDELLQRPRSRASSDVSQSTTTEATADSSTVGDAERGQSRNQGSKAMHKTSRTDRLGLSRKAFKQGKQNAGRRRSNNAEPPEGKPQIMRFRLNGPPETSAPPRPNITSTPTAALSQVANHEHYHPLSYGGFPIFPGHTIPPPPSLRRDPYPYPGSYEWGGHHRRSLQGPLPPAPGYEPSHTPPYGMPPGLPPMLPTGVPSGAGDWHLFGHPPFRHVSQPSTPHQGQHPGPGPLGQFGGPAIAPASDHRSSYGSGPSAGIPAFAQQKRQEEGSSRRRAQSDYAKRDFKHYDPTTKAQKR</sequence>
<dbReference type="KEGG" id="ffu:CLAFUR5_03314"/>
<feature type="region of interest" description="Disordered" evidence="1">
    <location>
        <begin position="260"/>
        <end position="291"/>
    </location>
</feature>
<feature type="region of interest" description="Disordered" evidence="1">
    <location>
        <begin position="981"/>
        <end position="1123"/>
    </location>
</feature>
<feature type="region of interest" description="Disordered" evidence="1">
    <location>
        <begin position="654"/>
        <end position="934"/>
    </location>
</feature>
<gene>
    <name evidence="2" type="ORF">CLAFUR5_03314</name>
</gene>
<feature type="region of interest" description="Disordered" evidence="1">
    <location>
        <begin position="1"/>
        <end position="189"/>
    </location>
</feature>
<feature type="region of interest" description="Disordered" evidence="1">
    <location>
        <begin position="570"/>
        <end position="642"/>
    </location>
</feature>
<feature type="compositionally biased region" description="Low complexity" evidence="1">
    <location>
        <begin position="842"/>
        <end position="855"/>
    </location>
</feature>
<feature type="compositionally biased region" description="Polar residues" evidence="1">
    <location>
        <begin position="66"/>
        <end position="90"/>
    </location>
</feature>
<feature type="compositionally biased region" description="Polar residues" evidence="1">
    <location>
        <begin position="709"/>
        <end position="722"/>
    </location>
</feature>
<dbReference type="GeneID" id="71983192"/>
<evidence type="ECO:0000256" key="1">
    <source>
        <dbReference type="SAM" id="MobiDB-lite"/>
    </source>
</evidence>
<feature type="compositionally biased region" description="Basic and acidic residues" evidence="1">
    <location>
        <begin position="758"/>
        <end position="782"/>
    </location>
</feature>
<feature type="compositionally biased region" description="Basic and acidic residues" evidence="1">
    <location>
        <begin position="1091"/>
        <end position="1116"/>
    </location>
</feature>
<dbReference type="OrthoDB" id="4188028at2759"/>
<proteinExistence type="predicted"/>
<feature type="compositionally biased region" description="Low complexity" evidence="1">
    <location>
        <begin position="1043"/>
        <end position="1052"/>
    </location>
</feature>
<reference evidence="2" key="1">
    <citation type="submission" date="2021-12" db="EMBL/GenBank/DDBJ databases">
        <authorList>
            <person name="Zaccaron A."/>
            <person name="Stergiopoulos I."/>
        </authorList>
    </citation>
    <scope>NUCLEOTIDE SEQUENCE</scope>
    <source>
        <strain evidence="2">Race5_Kim</strain>
    </source>
</reference>
<reference evidence="2" key="2">
    <citation type="journal article" date="2022" name="Microb. Genom.">
        <title>A chromosome-scale genome assembly of the tomato pathogen Cladosporium fulvum reveals a compartmentalized genome architecture and the presence of a dispensable chromosome.</title>
        <authorList>
            <person name="Zaccaron A.Z."/>
            <person name="Chen L.H."/>
            <person name="Samaras A."/>
            <person name="Stergiopoulos I."/>
        </authorList>
    </citation>
    <scope>NUCLEOTIDE SEQUENCE</scope>
    <source>
        <strain evidence="2">Race5_Kim</strain>
    </source>
</reference>
<evidence type="ECO:0000313" key="2">
    <source>
        <dbReference type="EMBL" id="UJO13905.1"/>
    </source>
</evidence>
<accession>A0A9Q8P5A0</accession>
<feature type="compositionally biased region" description="Basic and acidic residues" evidence="1">
    <location>
        <begin position="723"/>
        <end position="734"/>
    </location>
</feature>
<organism evidence="2 3">
    <name type="scientific">Passalora fulva</name>
    <name type="common">Tomato leaf mold</name>
    <name type="synonym">Cladosporium fulvum</name>
    <dbReference type="NCBI Taxonomy" id="5499"/>
    <lineage>
        <taxon>Eukaryota</taxon>
        <taxon>Fungi</taxon>
        <taxon>Dikarya</taxon>
        <taxon>Ascomycota</taxon>
        <taxon>Pezizomycotina</taxon>
        <taxon>Dothideomycetes</taxon>
        <taxon>Dothideomycetidae</taxon>
        <taxon>Mycosphaerellales</taxon>
        <taxon>Mycosphaerellaceae</taxon>
        <taxon>Fulvia</taxon>
    </lineage>
</organism>
<feature type="compositionally biased region" description="Low complexity" evidence="1">
    <location>
        <begin position="98"/>
        <end position="107"/>
    </location>
</feature>
<feature type="compositionally biased region" description="Polar residues" evidence="1">
    <location>
        <begin position="605"/>
        <end position="614"/>
    </location>
</feature>
<feature type="compositionally biased region" description="Basic and acidic residues" evidence="1">
    <location>
        <begin position="172"/>
        <end position="182"/>
    </location>
</feature>
<keyword evidence="3" id="KW-1185">Reference proteome</keyword>